<protein>
    <submittedName>
        <fullName evidence="1">Uncharacterized protein</fullName>
    </submittedName>
</protein>
<reference evidence="1 2" key="1">
    <citation type="submission" date="2014-04" db="EMBL/GenBank/DDBJ databases">
        <authorList>
            <consortium name="DOE Joint Genome Institute"/>
            <person name="Kuo A."/>
            <person name="Gay G."/>
            <person name="Dore J."/>
            <person name="Kohler A."/>
            <person name="Nagy L.G."/>
            <person name="Floudas D."/>
            <person name="Copeland A."/>
            <person name="Barry K.W."/>
            <person name="Cichocki N."/>
            <person name="Veneault-Fourrey C."/>
            <person name="LaButti K."/>
            <person name="Lindquist E.A."/>
            <person name="Lipzen A."/>
            <person name="Lundell T."/>
            <person name="Morin E."/>
            <person name="Murat C."/>
            <person name="Sun H."/>
            <person name="Tunlid A."/>
            <person name="Henrissat B."/>
            <person name="Grigoriev I.V."/>
            <person name="Hibbett D.S."/>
            <person name="Martin F."/>
            <person name="Nordberg H.P."/>
            <person name="Cantor M.N."/>
            <person name="Hua S.X."/>
        </authorList>
    </citation>
    <scope>NUCLEOTIDE SEQUENCE [LARGE SCALE GENOMIC DNA]</scope>
    <source>
        <strain evidence="2">h7</strain>
    </source>
</reference>
<keyword evidence="2" id="KW-1185">Reference proteome</keyword>
<name>A0A0C3CGX7_HEBCY</name>
<sequence>MAACRRARLFFFQRGLNLWTTSSESCAPMLGRLVVACASRLPSGFVDVQMDPCYLEPSSFVVARGSSSRRCRPAFQHVFENIETERTGTRNWARGFSSCISTKKNERYPSLQGKDGQEMLIDGPGMGQHHAAGFGPCRISDGQYLPKSSLKLLT</sequence>
<evidence type="ECO:0000313" key="1">
    <source>
        <dbReference type="EMBL" id="KIM47995.1"/>
    </source>
</evidence>
<dbReference type="HOGENOM" id="CLU_1704440_0_0_1"/>
<evidence type="ECO:0000313" key="2">
    <source>
        <dbReference type="Proteomes" id="UP000053424"/>
    </source>
</evidence>
<organism evidence="1 2">
    <name type="scientific">Hebeloma cylindrosporum</name>
    <dbReference type="NCBI Taxonomy" id="76867"/>
    <lineage>
        <taxon>Eukaryota</taxon>
        <taxon>Fungi</taxon>
        <taxon>Dikarya</taxon>
        <taxon>Basidiomycota</taxon>
        <taxon>Agaricomycotina</taxon>
        <taxon>Agaricomycetes</taxon>
        <taxon>Agaricomycetidae</taxon>
        <taxon>Agaricales</taxon>
        <taxon>Agaricineae</taxon>
        <taxon>Hymenogastraceae</taxon>
        <taxon>Hebeloma</taxon>
    </lineage>
</organism>
<reference evidence="2" key="2">
    <citation type="submission" date="2015-01" db="EMBL/GenBank/DDBJ databases">
        <title>Evolutionary Origins and Diversification of the Mycorrhizal Mutualists.</title>
        <authorList>
            <consortium name="DOE Joint Genome Institute"/>
            <consortium name="Mycorrhizal Genomics Consortium"/>
            <person name="Kohler A."/>
            <person name="Kuo A."/>
            <person name="Nagy L.G."/>
            <person name="Floudas D."/>
            <person name="Copeland A."/>
            <person name="Barry K.W."/>
            <person name="Cichocki N."/>
            <person name="Veneault-Fourrey C."/>
            <person name="LaButti K."/>
            <person name="Lindquist E.A."/>
            <person name="Lipzen A."/>
            <person name="Lundell T."/>
            <person name="Morin E."/>
            <person name="Murat C."/>
            <person name="Riley R."/>
            <person name="Ohm R."/>
            <person name="Sun H."/>
            <person name="Tunlid A."/>
            <person name="Henrissat B."/>
            <person name="Grigoriev I.V."/>
            <person name="Hibbett D.S."/>
            <person name="Martin F."/>
        </authorList>
    </citation>
    <scope>NUCLEOTIDE SEQUENCE [LARGE SCALE GENOMIC DNA]</scope>
    <source>
        <strain evidence="2">h7</strain>
    </source>
</reference>
<dbReference type="AlphaFoldDB" id="A0A0C3CGX7"/>
<dbReference type="EMBL" id="KN831769">
    <property type="protein sequence ID" value="KIM47995.1"/>
    <property type="molecule type" value="Genomic_DNA"/>
</dbReference>
<dbReference type="Proteomes" id="UP000053424">
    <property type="component" value="Unassembled WGS sequence"/>
</dbReference>
<accession>A0A0C3CGX7</accession>
<gene>
    <name evidence="1" type="ORF">M413DRAFT_217950</name>
</gene>
<proteinExistence type="predicted"/>